<name>A0A2P2NZ54_RHIMU</name>
<reference evidence="1" key="1">
    <citation type="submission" date="2018-02" db="EMBL/GenBank/DDBJ databases">
        <title>Rhizophora mucronata_Transcriptome.</title>
        <authorList>
            <person name="Meera S.P."/>
            <person name="Sreeshan A."/>
            <person name="Augustine A."/>
        </authorList>
    </citation>
    <scope>NUCLEOTIDE SEQUENCE</scope>
    <source>
        <tissue evidence="1">Leaf</tissue>
    </source>
</reference>
<evidence type="ECO:0000313" key="1">
    <source>
        <dbReference type="EMBL" id="MBX47807.1"/>
    </source>
</evidence>
<dbReference type="EMBL" id="GGEC01067323">
    <property type="protein sequence ID" value="MBX47807.1"/>
    <property type="molecule type" value="Transcribed_RNA"/>
</dbReference>
<sequence length="25" mass="2841">MGTCNHRCLKLENKPAFSMHFDSSS</sequence>
<accession>A0A2P2NZ54</accession>
<dbReference type="AlphaFoldDB" id="A0A2P2NZ54"/>
<protein>
    <submittedName>
        <fullName evidence="1">Uncharacterized protein</fullName>
    </submittedName>
</protein>
<proteinExistence type="predicted"/>
<organism evidence="1">
    <name type="scientific">Rhizophora mucronata</name>
    <name type="common">Asiatic mangrove</name>
    <dbReference type="NCBI Taxonomy" id="61149"/>
    <lineage>
        <taxon>Eukaryota</taxon>
        <taxon>Viridiplantae</taxon>
        <taxon>Streptophyta</taxon>
        <taxon>Embryophyta</taxon>
        <taxon>Tracheophyta</taxon>
        <taxon>Spermatophyta</taxon>
        <taxon>Magnoliopsida</taxon>
        <taxon>eudicotyledons</taxon>
        <taxon>Gunneridae</taxon>
        <taxon>Pentapetalae</taxon>
        <taxon>rosids</taxon>
        <taxon>fabids</taxon>
        <taxon>Malpighiales</taxon>
        <taxon>Rhizophoraceae</taxon>
        <taxon>Rhizophora</taxon>
    </lineage>
</organism>